<dbReference type="PANTHER" id="PTHR11645">
    <property type="entry name" value="PYRROLINE-5-CARBOXYLATE REDUCTASE"/>
    <property type="match status" value="1"/>
</dbReference>
<dbReference type="InterPro" id="IPR000304">
    <property type="entry name" value="Pyrroline-COOH_reductase"/>
</dbReference>
<sequence length="278" mass="30715">MNVGIIGTGNMGTIITESFIESTAVPPSNLYLTNRTRSKAEELKDIYPDVSIEKCAEDVVAKTDLIFICIKPLDIHPLLSKLSPLLKPEQCIVSITSPLSVNQLEQMVNCNVARAIPSITNRALSGVSLLTFGENCSNDYQTYLSELFQKISLPVLIEDKVTRVASDIVSCGPAFFSFLLQRFIDSAVQETEISPEQATELASGMIIGMGKLLEKGVFTLPTLQDKVCVKGGVTGEGIKVLEAEIGQMFNHLFQATHEKYYEDIREVNEQFEYSKDHK</sequence>
<dbReference type="InterPro" id="IPR029036">
    <property type="entry name" value="P5CR_dimer"/>
</dbReference>
<protein>
    <submittedName>
        <fullName evidence="5">Late competence protein ComER</fullName>
    </submittedName>
</protein>
<gene>
    <name evidence="5" type="ORF">G4D63_08005</name>
</gene>
<evidence type="ECO:0000313" key="5">
    <source>
        <dbReference type="EMBL" id="NEY71688.1"/>
    </source>
</evidence>
<comment type="similarity">
    <text evidence="1">Belongs to the pyrroline-5-carboxylate reductase family.</text>
</comment>
<name>A0A6M0Q9H4_9BACI</name>
<evidence type="ECO:0000259" key="4">
    <source>
        <dbReference type="Pfam" id="PF14748"/>
    </source>
</evidence>
<dbReference type="InterPro" id="IPR008927">
    <property type="entry name" value="6-PGluconate_DH-like_C_sf"/>
</dbReference>
<evidence type="ECO:0000313" key="6">
    <source>
        <dbReference type="Proteomes" id="UP000481043"/>
    </source>
</evidence>
<reference evidence="5 6" key="1">
    <citation type="submission" date="2020-02" db="EMBL/GenBank/DDBJ databases">
        <title>Bacillus aquiflavi sp. nov., isolated from yellow water of strong flavor Chinese baijiu in Yibin region of China.</title>
        <authorList>
            <person name="Xie J."/>
        </authorList>
    </citation>
    <scope>NUCLEOTIDE SEQUENCE [LARGE SCALE GENOMIC DNA]</scope>
    <source>
        <strain evidence="5 6">SA4</strain>
    </source>
</reference>
<evidence type="ECO:0000256" key="2">
    <source>
        <dbReference type="PIRSR" id="PIRSR000193-1"/>
    </source>
</evidence>
<dbReference type="InterPro" id="IPR053790">
    <property type="entry name" value="P5CR-like_CS"/>
</dbReference>
<keyword evidence="6" id="KW-1185">Reference proteome</keyword>
<dbReference type="Pfam" id="PF14748">
    <property type="entry name" value="P5CR_dimer"/>
    <property type="match status" value="1"/>
</dbReference>
<dbReference type="Pfam" id="PF03807">
    <property type="entry name" value="F420_oxidored"/>
    <property type="match status" value="1"/>
</dbReference>
<dbReference type="InterPro" id="IPR028939">
    <property type="entry name" value="P5C_Rdtase_cat_N"/>
</dbReference>
<dbReference type="PIRSF" id="PIRSF000193">
    <property type="entry name" value="Pyrrol-5-carb_rd"/>
    <property type="match status" value="1"/>
</dbReference>
<dbReference type="PANTHER" id="PTHR11645:SF51">
    <property type="entry name" value="COME OPERON PROTEIN 4"/>
    <property type="match status" value="1"/>
</dbReference>
<dbReference type="NCBIfam" id="NF005814">
    <property type="entry name" value="PRK07680.1"/>
    <property type="match status" value="1"/>
</dbReference>
<dbReference type="GO" id="GO:0004735">
    <property type="term" value="F:pyrroline-5-carboxylate reductase activity"/>
    <property type="evidence" value="ECO:0007669"/>
    <property type="project" value="InterPro"/>
</dbReference>
<dbReference type="GO" id="GO:0055129">
    <property type="term" value="P:L-proline biosynthetic process"/>
    <property type="evidence" value="ECO:0007669"/>
    <property type="project" value="TreeGrafter"/>
</dbReference>
<dbReference type="EMBL" id="JAAIWM010000002">
    <property type="protein sequence ID" value="NEY71688.1"/>
    <property type="molecule type" value="Genomic_DNA"/>
</dbReference>
<dbReference type="PROSITE" id="PS00521">
    <property type="entry name" value="P5CR"/>
    <property type="match status" value="1"/>
</dbReference>
<evidence type="ECO:0000256" key="1">
    <source>
        <dbReference type="ARBA" id="ARBA00005525"/>
    </source>
</evidence>
<dbReference type="Proteomes" id="UP000481043">
    <property type="component" value="Unassembled WGS sequence"/>
</dbReference>
<dbReference type="SUPFAM" id="SSF48179">
    <property type="entry name" value="6-phosphogluconate dehydrogenase C-terminal domain-like"/>
    <property type="match status" value="1"/>
</dbReference>
<proteinExistence type="inferred from homology"/>
<feature type="domain" description="Pyrroline-5-carboxylate reductase dimerisation" evidence="4">
    <location>
        <begin position="163"/>
        <end position="261"/>
    </location>
</feature>
<accession>A0A6M0Q9H4</accession>
<evidence type="ECO:0000259" key="3">
    <source>
        <dbReference type="Pfam" id="PF03807"/>
    </source>
</evidence>
<dbReference type="SUPFAM" id="SSF51735">
    <property type="entry name" value="NAD(P)-binding Rossmann-fold domains"/>
    <property type="match status" value="1"/>
</dbReference>
<dbReference type="InterPro" id="IPR036291">
    <property type="entry name" value="NAD(P)-bd_dom_sf"/>
</dbReference>
<dbReference type="Gene3D" id="3.40.50.720">
    <property type="entry name" value="NAD(P)-binding Rossmann-like Domain"/>
    <property type="match status" value="1"/>
</dbReference>
<feature type="domain" description="Pyrroline-5-carboxylate reductase catalytic N-terminal" evidence="3">
    <location>
        <begin position="3"/>
        <end position="97"/>
    </location>
</feature>
<dbReference type="RefSeq" id="WP_163179123.1">
    <property type="nucleotide sequence ID" value="NZ_JAAIWM010000002.1"/>
</dbReference>
<organism evidence="5 6">
    <name type="scientific">Bacillus mesophilus</name>
    <dbReference type="NCBI Taxonomy" id="1808955"/>
    <lineage>
        <taxon>Bacteria</taxon>
        <taxon>Bacillati</taxon>
        <taxon>Bacillota</taxon>
        <taxon>Bacilli</taxon>
        <taxon>Bacillales</taxon>
        <taxon>Bacillaceae</taxon>
        <taxon>Bacillus</taxon>
    </lineage>
</organism>
<keyword evidence="2" id="KW-0521">NADP</keyword>
<dbReference type="AlphaFoldDB" id="A0A6M0Q9H4"/>
<comment type="caution">
    <text evidence="5">The sequence shown here is derived from an EMBL/GenBank/DDBJ whole genome shotgun (WGS) entry which is preliminary data.</text>
</comment>
<dbReference type="Gene3D" id="1.10.3730.10">
    <property type="entry name" value="ProC C-terminal domain-like"/>
    <property type="match status" value="1"/>
</dbReference>
<feature type="binding site" evidence="2">
    <location>
        <begin position="6"/>
        <end position="11"/>
    </location>
    <ligand>
        <name>NADP(+)</name>
        <dbReference type="ChEBI" id="CHEBI:58349"/>
    </ligand>
</feature>